<dbReference type="AlphaFoldDB" id="B0X816"/>
<evidence type="ECO:0000256" key="1">
    <source>
        <dbReference type="ARBA" id="ARBA00022729"/>
    </source>
</evidence>
<dbReference type="OrthoDB" id="6357057at2759"/>
<keyword evidence="4" id="KW-0645">Protease</keyword>
<evidence type="ECO:0000256" key="5">
    <source>
        <dbReference type="SAM" id="SignalP"/>
    </source>
</evidence>
<dbReference type="InterPro" id="IPR018114">
    <property type="entry name" value="TRYPSIN_HIS"/>
</dbReference>
<feature type="chain" id="PRO_5011409104" evidence="5">
    <location>
        <begin position="22"/>
        <end position="421"/>
    </location>
</feature>
<keyword evidence="1 5" id="KW-0732">Signal</keyword>
<proteinExistence type="inferred from homology"/>
<dbReference type="InterPro" id="IPR022700">
    <property type="entry name" value="CLIP"/>
</dbReference>
<dbReference type="Pfam" id="PF00089">
    <property type="entry name" value="Trypsin"/>
    <property type="match status" value="1"/>
</dbReference>
<dbReference type="SMART" id="SM00680">
    <property type="entry name" value="CLIP"/>
    <property type="match status" value="1"/>
</dbReference>
<dbReference type="eggNOG" id="KOG3627">
    <property type="taxonomic scope" value="Eukaryota"/>
</dbReference>
<dbReference type="KEGG" id="cqu:CpipJ_CPIJ014651"/>
<evidence type="ECO:0000256" key="4">
    <source>
        <dbReference type="RuleBase" id="RU363034"/>
    </source>
</evidence>
<evidence type="ECO:0000313" key="8">
    <source>
        <dbReference type="EnsemblMetazoa" id="CPIJ014651-PA"/>
    </source>
</evidence>
<dbReference type="PROSITE" id="PS00135">
    <property type="entry name" value="TRYPSIN_SER"/>
    <property type="match status" value="1"/>
</dbReference>
<evidence type="ECO:0000313" key="9">
    <source>
        <dbReference type="Proteomes" id="UP000002320"/>
    </source>
</evidence>
<dbReference type="InterPro" id="IPR043504">
    <property type="entry name" value="Peptidase_S1_PA_chymotrypsin"/>
</dbReference>
<reference evidence="8" key="2">
    <citation type="submission" date="2021-02" db="UniProtKB">
        <authorList>
            <consortium name="EnsemblMetazoa"/>
        </authorList>
    </citation>
    <scope>IDENTIFICATION</scope>
    <source>
        <strain evidence="8">JHB</strain>
    </source>
</reference>
<dbReference type="PROSITE" id="PS50240">
    <property type="entry name" value="TRYPSIN_DOM"/>
    <property type="match status" value="1"/>
</dbReference>
<dbReference type="EMBL" id="DS232472">
    <property type="protein sequence ID" value="EDS42285.1"/>
    <property type="molecule type" value="Genomic_DNA"/>
</dbReference>
<accession>B0X816</accession>
<dbReference type="Gene3D" id="2.40.10.10">
    <property type="entry name" value="Trypsin-like serine proteases"/>
    <property type="match status" value="1"/>
</dbReference>
<evidence type="ECO:0000259" key="6">
    <source>
        <dbReference type="PROSITE" id="PS50240"/>
    </source>
</evidence>
<evidence type="ECO:0000256" key="2">
    <source>
        <dbReference type="ARBA" id="ARBA00023157"/>
    </source>
</evidence>
<sequence>MFYNQFATIAVVFGLVTFTLSFDYTGGDELYEDDPCKLSDGSAGICTVSGKCAWFVTNVIQKRLVPYRSVVRCGFNRNDEIVCCPPTRIPGQARKESKEQFPTSEGKLVTDSGMAIEWPHPIMVSSGQSRPRNSRKATQACEHFRDSTKLSFLIVGGEEAEEGDVPFIAALGYESSAGGAGPDQYEWGCGSSLISPRFLLTAGHCIRTARRPIIARMGILNLVKPDLDNMQESTLKRFIPHPDYKPPSKYNDIALIEVDQPFKYDDYVNAACLFTSLDDLPPSRLLVASGWGLTEAETRSDVLLKVNLTTEPLKQCDQEYRTAIGPQSTKLANGVIASQYCTIGARIETGAAAGRRRDSCNGDSGGPLHFLDEAVSRFFLVGVTSFGLGCGETASIYTRVAAYLDWLEPIVWPDSASLVGR</sequence>
<dbReference type="GO" id="GO:0006508">
    <property type="term" value="P:proteolysis"/>
    <property type="evidence" value="ECO:0007669"/>
    <property type="project" value="UniProtKB-KW"/>
</dbReference>
<dbReference type="HOGENOM" id="CLU_006842_0_3_1"/>
<dbReference type="VEuPathDB" id="VectorBase:CQUJHB007971"/>
<dbReference type="SUPFAM" id="SSF50494">
    <property type="entry name" value="Trypsin-like serine proteases"/>
    <property type="match status" value="1"/>
</dbReference>
<dbReference type="FunFam" id="2.40.10.10:FF:000068">
    <property type="entry name" value="transmembrane protease serine 2"/>
    <property type="match status" value="1"/>
</dbReference>
<dbReference type="VEuPathDB" id="VectorBase:CQUJHB002517"/>
<comment type="similarity">
    <text evidence="3">Belongs to the peptidase S1 family. CLIP subfamily.</text>
</comment>
<keyword evidence="4" id="KW-0378">Hydrolase</keyword>
<dbReference type="InterPro" id="IPR051333">
    <property type="entry name" value="CLIP_Serine_Protease"/>
</dbReference>
<dbReference type="EnsemblMetazoa" id="CPIJ014651-RA">
    <property type="protein sequence ID" value="CPIJ014651-PA"/>
    <property type="gene ID" value="CPIJ014651"/>
</dbReference>
<evidence type="ECO:0000256" key="3">
    <source>
        <dbReference type="ARBA" id="ARBA00024195"/>
    </source>
</evidence>
<dbReference type="PRINTS" id="PR00722">
    <property type="entry name" value="CHYMOTRYPSIN"/>
</dbReference>
<dbReference type="VEuPathDB" id="VectorBase:CPIJ014651"/>
<keyword evidence="4" id="KW-0720">Serine protease</keyword>
<dbReference type="STRING" id="7176.B0X816"/>
<feature type="domain" description="Peptidase S1" evidence="6">
    <location>
        <begin position="154"/>
        <end position="412"/>
    </location>
</feature>
<protein>
    <submittedName>
        <fullName evidence="7">Proacrosin</fullName>
    </submittedName>
</protein>
<name>B0X816_CULQU</name>
<dbReference type="MEROPS" id="S01.421"/>
<gene>
    <name evidence="8" type="primary">6048954</name>
    <name evidence="7" type="ORF">CpipJ_CPIJ014651</name>
</gene>
<keyword evidence="9" id="KW-1185">Reference proteome</keyword>
<feature type="signal peptide" evidence="5">
    <location>
        <begin position="1"/>
        <end position="21"/>
    </location>
</feature>
<dbReference type="GO" id="GO:0004252">
    <property type="term" value="F:serine-type endopeptidase activity"/>
    <property type="evidence" value="ECO:0007669"/>
    <property type="project" value="InterPro"/>
</dbReference>
<keyword evidence="2" id="KW-1015">Disulfide bond</keyword>
<dbReference type="CDD" id="cd00190">
    <property type="entry name" value="Tryp_SPc"/>
    <property type="match status" value="1"/>
</dbReference>
<reference evidence="7" key="1">
    <citation type="submission" date="2007-03" db="EMBL/GenBank/DDBJ databases">
        <title>Annotation of Culex pipiens quinquefasciatus.</title>
        <authorList>
            <consortium name="The Broad Institute Genome Sequencing Platform"/>
            <person name="Atkinson P.W."/>
            <person name="Hemingway J."/>
            <person name="Christensen B.M."/>
            <person name="Higgs S."/>
            <person name="Kodira C."/>
            <person name="Hannick L."/>
            <person name="Megy K."/>
            <person name="O'Leary S."/>
            <person name="Pearson M."/>
            <person name="Haas B.J."/>
            <person name="Mauceli E."/>
            <person name="Wortman J.R."/>
            <person name="Lee N.H."/>
            <person name="Guigo R."/>
            <person name="Stanke M."/>
            <person name="Alvarado L."/>
            <person name="Amedeo P."/>
            <person name="Antoine C.H."/>
            <person name="Arensburger P."/>
            <person name="Bidwell S.L."/>
            <person name="Crawford M."/>
            <person name="Camaro F."/>
            <person name="Devon K."/>
            <person name="Engels R."/>
            <person name="Hammond M."/>
            <person name="Howarth C."/>
            <person name="Koehrsen M."/>
            <person name="Lawson D."/>
            <person name="Montgomery P."/>
            <person name="Nene V."/>
            <person name="Nusbaum C."/>
            <person name="Puiu D."/>
            <person name="Romero-Severson J."/>
            <person name="Severson D.W."/>
            <person name="Shumway M."/>
            <person name="Sisk P."/>
            <person name="Stolte C."/>
            <person name="Zeng Q."/>
            <person name="Eisenstadt E."/>
            <person name="Fraser-Liggett C."/>
            <person name="Strausberg R."/>
            <person name="Galagan J."/>
            <person name="Birren B."/>
            <person name="Collins F.H."/>
        </authorList>
    </citation>
    <scope>NUCLEOTIDE SEQUENCE [LARGE SCALE GENOMIC DNA]</scope>
    <source>
        <strain evidence="7">JHB</strain>
    </source>
</reference>
<dbReference type="PROSITE" id="PS00134">
    <property type="entry name" value="TRYPSIN_HIS"/>
    <property type="match status" value="1"/>
</dbReference>
<dbReference type="PANTHER" id="PTHR24260">
    <property type="match status" value="1"/>
</dbReference>
<dbReference type="FunCoup" id="B0X816">
    <property type="interactions" value="67"/>
</dbReference>
<evidence type="ECO:0000313" key="7">
    <source>
        <dbReference type="EMBL" id="EDS42285.1"/>
    </source>
</evidence>
<dbReference type="InterPro" id="IPR009003">
    <property type="entry name" value="Peptidase_S1_PA"/>
</dbReference>
<dbReference type="Proteomes" id="UP000002320">
    <property type="component" value="Unassembled WGS sequence"/>
</dbReference>
<dbReference type="InParanoid" id="B0X816"/>
<dbReference type="InterPro" id="IPR001314">
    <property type="entry name" value="Peptidase_S1A"/>
</dbReference>
<dbReference type="InterPro" id="IPR001254">
    <property type="entry name" value="Trypsin_dom"/>
</dbReference>
<dbReference type="PANTHER" id="PTHR24260:SF147">
    <property type="entry name" value="EG:BACR7A4.3 PROTEIN-RELATED"/>
    <property type="match status" value="1"/>
</dbReference>
<dbReference type="InterPro" id="IPR033116">
    <property type="entry name" value="TRYPSIN_SER"/>
</dbReference>
<dbReference type="SMART" id="SM00020">
    <property type="entry name" value="Tryp_SPc"/>
    <property type="match status" value="1"/>
</dbReference>
<organism>
    <name type="scientific">Culex quinquefasciatus</name>
    <name type="common">Southern house mosquito</name>
    <name type="synonym">Culex pungens</name>
    <dbReference type="NCBI Taxonomy" id="7176"/>
    <lineage>
        <taxon>Eukaryota</taxon>
        <taxon>Metazoa</taxon>
        <taxon>Ecdysozoa</taxon>
        <taxon>Arthropoda</taxon>
        <taxon>Hexapoda</taxon>
        <taxon>Insecta</taxon>
        <taxon>Pterygota</taxon>
        <taxon>Neoptera</taxon>
        <taxon>Endopterygota</taxon>
        <taxon>Diptera</taxon>
        <taxon>Nematocera</taxon>
        <taxon>Culicoidea</taxon>
        <taxon>Culicidae</taxon>
        <taxon>Culicinae</taxon>
        <taxon>Culicini</taxon>
        <taxon>Culex</taxon>
        <taxon>Culex</taxon>
    </lineage>
</organism>
<dbReference type="OMA" id="YLWACGS"/>